<feature type="region of interest" description="Disordered" evidence="6">
    <location>
        <begin position="698"/>
        <end position="726"/>
    </location>
</feature>
<feature type="region of interest" description="Disordered" evidence="6">
    <location>
        <begin position="599"/>
        <end position="624"/>
    </location>
</feature>
<comment type="subcellular location">
    <subcellularLocation>
        <location evidence="1">Nucleus</location>
        <location evidence="1">Nucleolus</location>
    </subcellularLocation>
</comment>
<feature type="compositionally biased region" description="Acidic residues" evidence="6">
    <location>
        <begin position="346"/>
        <end position="355"/>
    </location>
</feature>
<feature type="compositionally biased region" description="Acidic residues" evidence="6">
    <location>
        <begin position="416"/>
        <end position="432"/>
    </location>
</feature>
<feature type="coiled-coil region" evidence="5">
    <location>
        <begin position="192"/>
        <end position="232"/>
    </location>
</feature>
<keyword evidence="4" id="KW-0539">Nucleus</keyword>
<dbReference type="GO" id="GO:0006364">
    <property type="term" value="P:rRNA processing"/>
    <property type="evidence" value="ECO:0007669"/>
    <property type="project" value="InterPro"/>
</dbReference>
<dbReference type="KEGG" id="aten:116291345"/>
<feature type="compositionally biased region" description="Basic and acidic residues" evidence="6">
    <location>
        <begin position="453"/>
        <end position="470"/>
    </location>
</feature>
<feature type="compositionally biased region" description="Polar residues" evidence="6">
    <location>
        <begin position="368"/>
        <end position="378"/>
    </location>
</feature>
<dbReference type="InParanoid" id="A0A6P8HP06"/>
<feature type="compositionally biased region" description="Basic residues" evidence="6">
    <location>
        <begin position="438"/>
        <end position="452"/>
    </location>
</feature>
<dbReference type="InterPro" id="IPR006709">
    <property type="entry name" value="SSU_processome_Utp14"/>
</dbReference>
<dbReference type="Proteomes" id="UP000515163">
    <property type="component" value="Unplaced"/>
</dbReference>
<evidence type="ECO:0000256" key="3">
    <source>
        <dbReference type="ARBA" id="ARBA00022553"/>
    </source>
</evidence>
<comment type="similarity">
    <text evidence="2">Belongs to the UTP14 family.</text>
</comment>
<dbReference type="OrthoDB" id="277439at2759"/>
<proteinExistence type="inferred from homology"/>
<evidence type="ECO:0000256" key="2">
    <source>
        <dbReference type="ARBA" id="ARBA00007774"/>
    </source>
</evidence>
<dbReference type="GO" id="GO:0032040">
    <property type="term" value="C:small-subunit processome"/>
    <property type="evidence" value="ECO:0007669"/>
    <property type="project" value="InterPro"/>
</dbReference>
<reference evidence="8" key="1">
    <citation type="submission" date="2025-08" db="UniProtKB">
        <authorList>
            <consortium name="RefSeq"/>
        </authorList>
    </citation>
    <scope>IDENTIFICATION</scope>
    <source>
        <tissue evidence="8">Tentacle</tissue>
    </source>
</reference>
<feature type="compositionally biased region" description="Polar residues" evidence="6">
    <location>
        <begin position="386"/>
        <end position="395"/>
    </location>
</feature>
<organism evidence="7 8">
    <name type="scientific">Actinia tenebrosa</name>
    <name type="common">Australian red waratah sea anemone</name>
    <dbReference type="NCBI Taxonomy" id="6105"/>
    <lineage>
        <taxon>Eukaryota</taxon>
        <taxon>Metazoa</taxon>
        <taxon>Cnidaria</taxon>
        <taxon>Anthozoa</taxon>
        <taxon>Hexacorallia</taxon>
        <taxon>Actiniaria</taxon>
        <taxon>Actiniidae</taxon>
        <taxon>Actinia</taxon>
    </lineage>
</organism>
<feature type="region of interest" description="Disordered" evidence="6">
    <location>
        <begin position="19"/>
        <end position="82"/>
    </location>
</feature>
<name>A0A6P8HP06_ACTTE</name>
<feature type="compositionally biased region" description="Acidic residues" evidence="6">
    <location>
        <begin position="487"/>
        <end position="505"/>
    </location>
</feature>
<evidence type="ECO:0000256" key="5">
    <source>
        <dbReference type="SAM" id="Coils"/>
    </source>
</evidence>
<dbReference type="RefSeq" id="XP_031554380.1">
    <property type="nucleotide sequence ID" value="XM_031698520.1"/>
</dbReference>
<feature type="compositionally biased region" description="Basic residues" evidence="6">
    <location>
        <begin position="472"/>
        <end position="482"/>
    </location>
</feature>
<evidence type="ECO:0000256" key="4">
    <source>
        <dbReference type="ARBA" id="ARBA00023242"/>
    </source>
</evidence>
<gene>
    <name evidence="8" type="primary">LOC116291345</name>
</gene>
<dbReference type="PANTHER" id="PTHR14150:SF12">
    <property type="entry name" value="U3 SMALL NUCLEOLAR RNA-ASSOCIATED PROTEIN 14 HOMOLOG A"/>
    <property type="match status" value="1"/>
</dbReference>
<dbReference type="Pfam" id="PF04615">
    <property type="entry name" value="Utp14"/>
    <property type="match status" value="2"/>
</dbReference>
<feature type="compositionally biased region" description="Basic and acidic residues" evidence="6">
    <location>
        <begin position="318"/>
        <end position="345"/>
    </location>
</feature>
<feature type="compositionally biased region" description="Basic and acidic residues" evidence="6">
    <location>
        <begin position="709"/>
        <end position="726"/>
    </location>
</feature>
<keyword evidence="5" id="KW-0175">Coiled coil</keyword>
<evidence type="ECO:0000313" key="7">
    <source>
        <dbReference type="Proteomes" id="UP000515163"/>
    </source>
</evidence>
<dbReference type="FunCoup" id="A0A6P8HP06">
    <property type="interactions" value="2367"/>
</dbReference>
<dbReference type="GeneID" id="116291345"/>
<evidence type="ECO:0000256" key="1">
    <source>
        <dbReference type="ARBA" id="ARBA00004604"/>
    </source>
</evidence>
<keyword evidence="3" id="KW-0597">Phosphoprotein</keyword>
<feature type="compositionally biased region" description="Basic and acidic residues" evidence="6">
    <location>
        <begin position="614"/>
        <end position="624"/>
    </location>
</feature>
<evidence type="ECO:0000313" key="8">
    <source>
        <dbReference type="RefSeq" id="XP_031554380.1"/>
    </source>
</evidence>
<protein>
    <submittedName>
        <fullName evidence="8">U3 small nucleolar RNA-associated protein 14 homolog A-like</fullName>
    </submittedName>
</protein>
<sequence length="726" mass="82951">MAAKEALKLVATVNEDSDVEVDDQLLSSSDNESDGQEESRHSNVIKIIKNLDKKSSKRKRNQRSEPNLKVSEFHLSSGGDNEKIDIKDLIGSLQKEGQYGKLKKKLESMEKNAATLDVPLPQLETNKIQRTIAFEETSKEVGKWQPIVKKNREAEHLSFPLNPYKPPEITTKSLSVTFKPRTPLEQEIAAVLNGSSHLMERKNNELTEEEEQALLAMDLEEAKERRSELQRLRALQSYYEEKCRRAKKIKSKKYHRIKKKSEQRAASKLSIEELQLKDPQKAAEELEKMDRIRAEERLSLKHRSTSKWAKNLLIRGHKNPEAKKAIQEQLELSRKLTEKQQVHTESDDDDDDDTNAIDPSSMFGNLKADSNNPWSLDTNTRHEKTTGSVQDNETTAGFKRIPAINVQETTEKANNESEDDSESAEDNTEDDFEIKVSNKPKKGKKKSKKRKTKDQDWIEKETPKKKESYKSKVNKVKTKVKGKSKDEEEDDLLEILMPSDEESNNDNEKPPTSVETFNTSHAKGKSVIVDPNKIFQMEEYNSNKVLTDNTDNSDHILNIQQAFANDDVIEEFVREKEEAMESSKGKDLDLTLPGWGDWGGPGAKVTSKKKKFVKKAEDPPPRKDRNLAHVIINEEDDKRLAKLQVKNIPHLYMSSEQFEKSIRNPVGKDWNTGSTVKQLIKPRVQTLMGSIIEPIKPTKNLKRSNAHSSVDKKRLKKKDEGLTIYN</sequence>
<feature type="region of interest" description="Disordered" evidence="6">
    <location>
        <begin position="310"/>
        <end position="523"/>
    </location>
</feature>
<evidence type="ECO:0000256" key="6">
    <source>
        <dbReference type="SAM" id="MobiDB-lite"/>
    </source>
</evidence>
<dbReference type="AlphaFoldDB" id="A0A6P8HP06"/>
<dbReference type="PANTHER" id="PTHR14150">
    <property type="entry name" value="U3 SMALL NUCLEOLAR RNA-ASSOCIATED PROTEIN 14"/>
    <property type="match status" value="1"/>
</dbReference>
<accession>A0A6P8HP06</accession>
<keyword evidence="7" id="KW-1185">Reference proteome</keyword>